<evidence type="ECO:0000259" key="14">
    <source>
        <dbReference type="PROSITE" id="PS50011"/>
    </source>
</evidence>
<dbReference type="Gene3D" id="1.10.510.10">
    <property type="entry name" value="Transferase(Phosphotransferase) domain 1"/>
    <property type="match status" value="1"/>
</dbReference>
<dbReference type="PROSITE" id="PS50011">
    <property type="entry name" value="PROTEIN_KINASE_DOM"/>
    <property type="match status" value="1"/>
</dbReference>
<dbReference type="Proteomes" id="UP000518266">
    <property type="component" value="Unassembled WGS sequence"/>
</dbReference>
<evidence type="ECO:0000256" key="2">
    <source>
        <dbReference type="ARBA" id="ARBA00022527"/>
    </source>
</evidence>
<keyword evidence="2" id="KW-0723">Serine/threonine-protein kinase</keyword>
<organism evidence="16 17">
    <name type="scientific">Dissostichus mawsoni</name>
    <name type="common">Antarctic cod</name>
    <dbReference type="NCBI Taxonomy" id="36200"/>
    <lineage>
        <taxon>Eukaryota</taxon>
        <taxon>Metazoa</taxon>
        <taxon>Chordata</taxon>
        <taxon>Craniata</taxon>
        <taxon>Vertebrata</taxon>
        <taxon>Euteleostomi</taxon>
        <taxon>Actinopterygii</taxon>
        <taxon>Neopterygii</taxon>
        <taxon>Teleostei</taxon>
        <taxon>Neoteleostei</taxon>
        <taxon>Acanthomorphata</taxon>
        <taxon>Eupercaria</taxon>
        <taxon>Perciformes</taxon>
        <taxon>Notothenioidei</taxon>
        <taxon>Nototheniidae</taxon>
        <taxon>Dissostichus</taxon>
    </lineage>
</organism>
<dbReference type="Gene3D" id="3.30.200.20">
    <property type="entry name" value="Phosphorylase Kinase, domain 1"/>
    <property type="match status" value="1"/>
</dbReference>
<dbReference type="GO" id="GO:0004713">
    <property type="term" value="F:protein tyrosine kinase activity"/>
    <property type="evidence" value="ECO:0007669"/>
    <property type="project" value="TreeGrafter"/>
</dbReference>
<dbReference type="SMART" id="SM00147">
    <property type="entry name" value="RasGEF"/>
    <property type="match status" value="1"/>
</dbReference>
<dbReference type="Gene3D" id="1.10.840.10">
    <property type="entry name" value="Ras guanine-nucleotide exchange factors catalytic domain"/>
    <property type="match status" value="1"/>
</dbReference>
<dbReference type="PROSITE" id="PS50009">
    <property type="entry name" value="RASGEF_CAT"/>
    <property type="match status" value="1"/>
</dbReference>
<dbReference type="GO" id="GO:0005085">
    <property type="term" value="F:guanyl-nucleotide exchange factor activity"/>
    <property type="evidence" value="ECO:0007669"/>
    <property type="project" value="UniProtKB-KW"/>
</dbReference>
<dbReference type="InterPro" id="IPR008271">
    <property type="entry name" value="Ser/Thr_kinase_AS"/>
</dbReference>
<dbReference type="PROSITE" id="PS00107">
    <property type="entry name" value="PROTEIN_KINASE_ATP"/>
    <property type="match status" value="1"/>
</dbReference>
<accession>A0A7J5XN06</accession>
<dbReference type="GO" id="GO:0005524">
    <property type="term" value="F:ATP binding"/>
    <property type="evidence" value="ECO:0007669"/>
    <property type="project" value="UniProtKB-UniRule"/>
</dbReference>
<feature type="domain" description="Ras-GEF" evidence="13">
    <location>
        <begin position="841"/>
        <end position="1085"/>
    </location>
</feature>
<dbReference type="EMBL" id="JAAKFY010000022">
    <property type="protein sequence ID" value="KAF3838233.1"/>
    <property type="molecule type" value="Genomic_DNA"/>
</dbReference>
<evidence type="ECO:0000256" key="5">
    <source>
        <dbReference type="ARBA" id="ARBA00022741"/>
    </source>
</evidence>
<feature type="region of interest" description="Disordered" evidence="11">
    <location>
        <begin position="1196"/>
        <end position="1259"/>
    </location>
</feature>
<evidence type="ECO:0000256" key="6">
    <source>
        <dbReference type="ARBA" id="ARBA00022777"/>
    </source>
</evidence>
<dbReference type="PANTHER" id="PTHR45646">
    <property type="entry name" value="SERINE/THREONINE-PROTEIN KINASE DOA-RELATED"/>
    <property type="match status" value="1"/>
</dbReference>
<feature type="non-terminal residue" evidence="16">
    <location>
        <position position="1"/>
    </location>
</feature>
<feature type="binding site" evidence="10">
    <location>
        <position position="1305"/>
    </location>
    <ligand>
        <name>ATP</name>
        <dbReference type="ChEBI" id="CHEBI:30616"/>
    </ligand>
</feature>
<dbReference type="SUPFAM" id="SSF48366">
    <property type="entry name" value="Ras GEF"/>
    <property type="match status" value="1"/>
</dbReference>
<dbReference type="InterPro" id="IPR000719">
    <property type="entry name" value="Prot_kinase_dom"/>
</dbReference>
<dbReference type="Pfam" id="PF00617">
    <property type="entry name" value="RasGEF"/>
    <property type="match status" value="1"/>
</dbReference>
<gene>
    <name evidence="16" type="ORF">F7725_010001</name>
</gene>
<name>A0A7J5XN06_DISMA</name>
<protein>
    <recommendedName>
        <fullName evidence="1">dual-specificity kinase</fullName>
        <ecNumber evidence="1">2.7.12.1</ecNumber>
    </recommendedName>
</protein>
<keyword evidence="4" id="KW-0808">Transferase</keyword>
<evidence type="ECO:0000256" key="3">
    <source>
        <dbReference type="ARBA" id="ARBA00022658"/>
    </source>
</evidence>
<comment type="similarity">
    <text evidence="8">Belongs to the protein kinase superfamily. CMGC Ser/Thr protein kinase family. Lammer subfamily.</text>
</comment>
<dbReference type="PROSITE" id="PS00720">
    <property type="entry name" value="RASGEF"/>
    <property type="match status" value="1"/>
</dbReference>
<dbReference type="GO" id="GO:0005634">
    <property type="term" value="C:nucleus"/>
    <property type="evidence" value="ECO:0007669"/>
    <property type="project" value="TreeGrafter"/>
</dbReference>
<evidence type="ECO:0000256" key="1">
    <source>
        <dbReference type="ARBA" id="ARBA00013203"/>
    </source>
</evidence>
<evidence type="ECO:0000313" key="16">
    <source>
        <dbReference type="EMBL" id="KAF3838233.1"/>
    </source>
</evidence>
<dbReference type="PROSITE" id="PS00108">
    <property type="entry name" value="PROTEIN_KINASE_ST"/>
    <property type="match status" value="1"/>
</dbReference>
<dbReference type="PROSITE" id="PS50212">
    <property type="entry name" value="RASGEF_NTER"/>
    <property type="match status" value="1"/>
</dbReference>
<evidence type="ECO:0000256" key="12">
    <source>
        <dbReference type="SAM" id="Phobius"/>
    </source>
</evidence>
<proteinExistence type="inferred from homology"/>
<keyword evidence="12" id="KW-1133">Transmembrane helix</keyword>
<dbReference type="OrthoDB" id="283111at2759"/>
<evidence type="ECO:0000256" key="8">
    <source>
        <dbReference type="ARBA" id="ARBA00037966"/>
    </source>
</evidence>
<dbReference type="GO" id="GO:0043484">
    <property type="term" value="P:regulation of RNA splicing"/>
    <property type="evidence" value="ECO:0007669"/>
    <property type="project" value="TreeGrafter"/>
</dbReference>
<feature type="transmembrane region" description="Helical" evidence="12">
    <location>
        <begin position="24"/>
        <end position="44"/>
    </location>
</feature>
<feature type="region of interest" description="Disordered" evidence="11">
    <location>
        <begin position="1132"/>
        <end position="1159"/>
    </location>
</feature>
<dbReference type="InterPro" id="IPR019804">
    <property type="entry name" value="Ras_G-nucl-exch_fac_CS"/>
</dbReference>
<keyword evidence="3 9" id="KW-0344">Guanine-nucleotide releasing factor</keyword>
<evidence type="ECO:0000256" key="4">
    <source>
        <dbReference type="ARBA" id="ARBA00022679"/>
    </source>
</evidence>
<reference evidence="16 17" key="1">
    <citation type="submission" date="2020-03" db="EMBL/GenBank/DDBJ databases">
        <title>Dissostichus mawsoni Genome sequencing and assembly.</title>
        <authorList>
            <person name="Park H."/>
        </authorList>
    </citation>
    <scope>NUCLEOTIDE SEQUENCE [LARGE SCALE GENOMIC DNA]</scope>
    <source>
        <strain evidence="16">DM0001</strain>
        <tissue evidence="16">Muscle</tissue>
    </source>
</reference>
<dbReference type="EC" id="2.7.12.1" evidence="1"/>
<dbReference type="InterPro" id="IPR000651">
    <property type="entry name" value="Ras-like_Gua-exchang_fac_N"/>
</dbReference>
<dbReference type="GO" id="GO:0004674">
    <property type="term" value="F:protein serine/threonine kinase activity"/>
    <property type="evidence" value="ECO:0007669"/>
    <property type="project" value="UniProtKB-KW"/>
</dbReference>
<keyword evidence="5 10" id="KW-0547">Nucleotide-binding</keyword>
<feature type="domain" description="Protein kinase" evidence="14">
    <location>
        <begin position="1275"/>
        <end position="1609"/>
    </location>
</feature>
<dbReference type="GO" id="GO:0004712">
    <property type="term" value="F:protein serine/threonine/tyrosine kinase activity"/>
    <property type="evidence" value="ECO:0007669"/>
    <property type="project" value="UniProtKB-EC"/>
</dbReference>
<evidence type="ECO:0000256" key="9">
    <source>
        <dbReference type="PROSITE-ProRule" id="PRU00168"/>
    </source>
</evidence>
<dbReference type="InterPro" id="IPR023578">
    <property type="entry name" value="Ras_GEF_dom_sf"/>
</dbReference>
<dbReference type="CDD" id="cd06224">
    <property type="entry name" value="REM"/>
    <property type="match status" value="1"/>
</dbReference>
<evidence type="ECO:0000256" key="10">
    <source>
        <dbReference type="PROSITE-ProRule" id="PRU10141"/>
    </source>
</evidence>
<dbReference type="PANTHER" id="PTHR45646:SF4">
    <property type="entry name" value="DUAL SPECIFICITY PROTEIN KINASE CLK1"/>
    <property type="match status" value="1"/>
</dbReference>
<evidence type="ECO:0000256" key="7">
    <source>
        <dbReference type="ARBA" id="ARBA00022840"/>
    </source>
</evidence>
<evidence type="ECO:0000313" key="17">
    <source>
        <dbReference type="Proteomes" id="UP000518266"/>
    </source>
</evidence>
<dbReference type="InterPro" id="IPR036964">
    <property type="entry name" value="RASGEF_cat_dom_sf"/>
</dbReference>
<dbReference type="SUPFAM" id="SSF56112">
    <property type="entry name" value="Protein kinase-like (PK-like)"/>
    <property type="match status" value="1"/>
</dbReference>
<keyword evidence="6" id="KW-0418">Kinase</keyword>
<dbReference type="InterPro" id="IPR001895">
    <property type="entry name" value="RASGEF_cat_dom"/>
</dbReference>
<keyword evidence="12" id="KW-0472">Membrane</keyword>
<dbReference type="GO" id="GO:0007264">
    <property type="term" value="P:small GTPase-mediated signal transduction"/>
    <property type="evidence" value="ECO:0007669"/>
    <property type="project" value="InterPro"/>
</dbReference>
<keyword evidence="17" id="KW-1185">Reference proteome</keyword>
<evidence type="ECO:0000259" key="15">
    <source>
        <dbReference type="PROSITE" id="PS50212"/>
    </source>
</evidence>
<dbReference type="InterPro" id="IPR011009">
    <property type="entry name" value="Kinase-like_dom_sf"/>
</dbReference>
<dbReference type="InterPro" id="IPR051175">
    <property type="entry name" value="CLK_kinases"/>
</dbReference>
<dbReference type="SMART" id="SM00220">
    <property type="entry name" value="S_TKc"/>
    <property type="match status" value="1"/>
</dbReference>
<keyword evidence="12" id="KW-0812">Transmembrane</keyword>
<dbReference type="CDD" id="cd00155">
    <property type="entry name" value="RasGEF"/>
    <property type="match status" value="1"/>
</dbReference>
<feature type="domain" description="N-terminal Ras-GEF" evidence="15">
    <location>
        <begin position="680"/>
        <end position="798"/>
    </location>
</feature>
<evidence type="ECO:0000259" key="13">
    <source>
        <dbReference type="PROSITE" id="PS50009"/>
    </source>
</evidence>
<dbReference type="Gene3D" id="1.20.870.10">
    <property type="entry name" value="Son of sevenless (SoS) protein Chain: S domain 1"/>
    <property type="match status" value="1"/>
</dbReference>
<dbReference type="Pfam" id="PF00069">
    <property type="entry name" value="Pkinase"/>
    <property type="match status" value="1"/>
</dbReference>
<dbReference type="InterPro" id="IPR017441">
    <property type="entry name" value="Protein_kinase_ATP_BS"/>
</dbReference>
<sequence length="1609" mass="182420">MLLRGGHLELQHRVPPLKSTGSRVQLWLLIMLFVFVWVLVLVIVSEDDLTGGPGALAFTHSLAVHQSLEVLREPCLVHLLLEACFHLKDVLEAVGGDSFREVIVHRESAPVLLALRWIWALVLMSSVLNSPASSLIFSGCVYDGTPLCFTALEGPSATAGAGQGGGQQGPESLVTAGHTTLLSIAFALLLPRWAKGGQLSYKGSVEQELAVVGVSVGRQCSSMIHPGTSMTTGSMATQIPVVLNNKGGWMKEEEERTAMVQKLTLKETKPSVTPKHQESSAHWPAPRSPWETILGRLIGSGRVNNGMMGTANVRVKGQQRGLHIHIESGKELRAQQANHDTADKVMMEERKRRKRDRGEEGYKAEALAKIHPGHLGTWVWSEMSCRPGWRLAVLRRLESEGKIESRSTQRITVVLPLDAPEDFSAAVHDLEHCDKLVIHMLLTSNYQGGFQDVRSQKCAFCGTTVLLCSGLVRHLHSEPWEIHDVGTKAVNMDSWSFTVTQGDTGWVAYRQSHSLEETERRLGKRGRIGEGGGLNWDPRCQEVTVQLSSQIGSAPAPRHPVWTPIHFWAPVGTGDDGRAGGQKAAHASSPHWESRLLQGHLYRRSLESRAWRADTGGGEGTCEGKGIEMLDDKETGMPQTVCSSTMFTTPSGFSPHLACADPGEEEAPQEGPEPGACLADGPPITSASLDTLIQNLVPTADYYPEKAYVFTFLLSARLFISPPELLSRVCELCIKQQQLDQSPLDTLLTEWTETFPSDFREEKMVGHFKDIIHRIAPCDEAYWKTLNQVLQKLSQRLAQLSQGEESIVKVSLNASSISDKLVAFKSKPPPIQKDMFSICNDPYTLAQQLTHVELEHLRHIGPEEFVQAFVQKDPLDGTQPCFGDQKKKTSNLEAYVRWFNRLCYLVATEICMPAKKKQRAQVIEFFIDVARECFNIGNFNSLMAIISGMNMSPVSRLKKTWSKAKTAKFFILEHQMDPTGNFYNYRTALRGAAHRSRTANSNRERIVIPFFSLLIKDIYFLNEGCANRLPNGHVNFEKFVELARQVGEFMTWKKVECPFEQDRAILHYLHTAPIFSEDGETLKFSLTDVQLSDIFMEISVLTDMRQSKRMRSPGVWLDEYSWEERMECRKRKKQFSHSSERENKSRRTQLHPRTYDGHYLETRSLNHRLDSWERPTRDPSFGMACEEDSREGTCRDRERDWHHYSKSSGRSGRSGRSRRSSHRHRDRGRRRSPSRPRSSTRRSQQRRSRKRSRSVEDDDEGHLIYHSGDMLRARYEIVCTLGEGAFGKVVECIDHSNDGARLALKIIKSIDRYREAAMAEVEVLEQLKSLDLDKRSACVHILEWFDYHGHICIAFELLGLSTYDYLKENNFQPFPIEHIRPMAYQIIRAVRFLHKNKLTHTDLKPENILFIDSGYNMQYNPDLKRDERTLKNPDVKLVDFGNATYEHEHHTSVVSTRHYRAPEVILDLGWGHACDVWSLGCILIEYYLGNTLFQTHDSKEHLAMMERVLGPIPMKLMQKTKKRRYIHRCKLDWDPQSSSGRYVKKHCKPLKNYMLSKGEDHHQLFDLERCSLADCISPLPCSAVSSPTPVCSYSIKLINQLCYLLWQFL</sequence>
<comment type="caution">
    <text evidence="16">The sequence shown here is derived from an EMBL/GenBank/DDBJ whole genome shotgun (WGS) entry which is preliminary data.</text>
</comment>
<keyword evidence="7 10" id="KW-0067">ATP-binding</keyword>
<evidence type="ECO:0000256" key="11">
    <source>
        <dbReference type="SAM" id="MobiDB-lite"/>
    </source>
</evidence>
<feature type="compositionally biased region" description="Basic residues" evidence="11">
    <location>
        <begin position="1213"/>
        <end position="1252"/>
    </location>
</feature>